<reference evidence="1" key="1">
    <citation type="submission" date="2021-03" db="EMBL/GenBank/DDBJ databases">
        <title>Evolutionary priming and transition to the ectomycorrhizal habit in an iconic lineage of mushroom-forming fungi: is preadaptation a requirement?</title>
        <authorList>
            <consortium name="DOE Joint Genome Institute"/>
            <person name="Looney B.P."/>
            <person name="Miyauchi S."/>
            <person name="Morin E."/>
            <person name="Drula E."/>
            <person name="Courty P.E."/>
            <person name="Chicoki N."/>
            <person name="Fauchery L."/>
            <person name="Kohler A."/>
            <person name="Kuo A."/>
            <person name="LaButti K."/>
            <person name="Pangilinan J."/>
            <person name="Lipzen A."/>
            <person name="Riley R."/>
            <person name="Andreopoulos W."/>
            <person name="He G."/>
            <person name="Johnson J."/>
            <person name="Barry K.W."/>
            <person name="Grigoriev I.V."/>
            <person name="Nagy L."/>
            <person name="Hibbett D."/>
            <person name="Henrissat B."/>
            <person name="Matheny P.B."/>
            <person name="Labbe J."/>
            <person name="Martin A.F."/>
        </authorList>
    </citation>
    <scope>NUCLEOTIDE SEQUENCE</scope>
    <source>
        <strain evidence="1">BPL698</strain>
    </source>
</reference>
<name>A0ACC0UG19_9AGAM</name>
<dbReference type="Proteomes" id="UP001207468">
    <property type="component" value="Unassembled WGS sequence"/>
</dbReference>
<evidence type="ECO:0000313" key="2">
    <source>
        <dbReference type="Proteomes" id="UP001207468"/>
    </source>
</evidence>
<sequence>MARTKQTARKSTGGKAPRKQLAAKSAARKTSSAATTGGVKKPHRFRPGTVALREIRRYQKSTELLIRKLPFQRLVREIAQDFKTDLRFQSSAVMALQEAAEAYLVSLFEDTNLAAIHAKRVTIQPKDLALARRLRGERT</sequence>
<organism evidence="1 2">
    <name type="scientific">Russula earlei</name>
    <dbReference type="NCBI Taxonomy" id="71964"/>
    <lineage>
        <taxon>Eukaryota</taxon>
        <taxon>Fungi</taxon>
        <taxon>Dikarya</taxon>
        <taxon>Basidiomycota</taxon>
        <taxon>Agaricomycotina</taxon>
        <taxon>Agaricomycetes</taxon>
        <taxon>Russulales</taxon>
        <taxon>Russulaceae</taxon>
        <taxon>Russula</taxon>
    </lineage>
</organism>
<gene>
    <name evidence="1" type="ORF">F5148DRAFT_1274960</name>
</gene>
<protein>
    <submittedName>
        <fullName evidence="1">Histone H3</fullName>
    </submittedName>
</protein>
<comment type="caution">
    <text evidence="1">The sequence shown here is derived from an EMBL/GenBank/DDBJ whole genome shotgun (WGS) entry which is preliminary data.</text>
</comment>
<proteinExistence type="predicted"/>
<evidence type="ECO:0000313" key="1">
    <source>
        <dbReference type="EMBL" id="KAI9510042.1"/>
    </source>
</evidence>
<keyword evidence="2" id="KW-1185">Reference proteome</keyword>
<dbReference type="EMBL" id="JAGFNK010000050">
    <property type="protein sequence ID" value="KAI9510042.1"/>
    <property type="molecule type" value="Genomic_DNA"/>
</dbReference>
<accession>A0ACC0UG19</accession>